<sequence>MSNFMTITQDKYYRYYPRLVVNDDLENNRIKFKKIEFSDKFLRKVETSFVLKSLHKRNDEIHSFRLIEILETPFRQRRKSECDGVISKKIQNLDMKYPKTIIEQHKFLYRVKDLRRRAIKGRMKIKFQKSFKKIDTKKSSQFHSQHQHTMSIRDSIYGSLQEIKVFRTFTKNRPYYQRPLEKKNSYLLNDSQSELSFHIRKVTENEQMVQKQKKFVQLQLNKYSPKIFEQLKKDSIIKFLSETKETQPQTPAITQTTSIIQHKFQPYFCNSKTQNLKKSCIGSSFRIKTIL</sequence>
<reference evidence="1" key="1">
    <citation type="submission" date="2021-01" db="EMBL/GenBank/DDBJ databases">
        <authorList>
            <consortium name="Genoscope - CEA"/>
            <person name="William W."/>
        </authorList>
    </citation>
    <scope>NUCLEOTIDE SEQUENCE</scope>
</reference>
<evidence type="ECO:0000313" key="1">
    <source>
        <dbReference type="EMBL" id="CAD8068007.1"/>
    </source>
</evidence>
<dbReference type="EMBL" id="CAJJDN010000023">
    <property type="protein sequence ID" value="CAD8068007.1"/>
    <property type="molecule type" value="Genomic_DNA"/>
</dbReference>
<accession>A0A8S1LJK0</accession>
<dbReference type="AlphaFoldDB" id="A0A8S1LJK0"/>
<comment type="caution">
    <text evidence="1">The sequence shown here is derived from an EMBL/GenBank/DDBJ whole genome shotgun (WGS) entry which is preliminary data.</text>
</comment>
<proteinExistence type="predicted"/>
<organism evidence="1 2">
    <name type="scientific">Paramecium sonneborni</name>
    <dbReference type="NCBI Taxonomy" id="65129"/>
    <lineage>
        <taxon>Eukaryota</taxon>
        <taxon>Sar</taxon>
        <taxon>Alveolata</taxon>
        <taxon>Ciliophora</taxon>
        <taxon>Intramacronucleata</taxon>
        <taxon>Oligohymenophorea</taxon>
        <taxon>Peniculida</taxon>
        <taxon>Parameciidae</taxon>
        <taxon>Paramecium</taxon>
    </lineage>
</organism>
<keyword evidence="2" id="KW-1185">Reference proteome</keyword>
<evidence type="ECO:0000313" key="2">
    <source>
        <dbReference type="Proteomes" id="UP000692954"/>
    </source>
</evidence>
<gene>
    <name evidence="1" type="ORF">PSON_ATCC_30995.1.T0230325</name>
</gene>
<protein>
    <submittedName>
        <fullName evidence="1">Uncharacterized protein</fullName>
    </submittedName>
</protein>
<dbReference type="Proteomes" id="UP000692954">
    <property type="component" value="Unassembled WGS sequence"/>
</dbReference>
<name>A0A8S1LJK0_9CILI</name>